<name>A0A6A2XTM4_HIBSY</name>
<feature type="compositionally biased region" description="Polar residues" evidence="5">
    <location>
        <begin position="176"/>
        <end position="187"/>
    </location>
</feature>
<evidence type="ECO:0000256" key="1">
    <source>
        <dbReference type="ARBA" id="ARBA00022670"/>
    </source>
</evidence>
<evidence type="ECO:0000313" key="6">
    <source>
        <dbReference type="EMBL" id="KAE8661689.1"/>
    </source>
</evidence>
<sequence length="195" mass="21432">MPPKGGFSFDLCKRNEMLAKKGVNPPSIMKTGTTIVGLIFQDGVILGADTRATEGPIVCDKNYMVSSQLQLHHYHTGRESRVVTALTLLNKHLFNYQGQVSAALVLGGVDVTGPHLHTVQDQQIRDKAQQPKPKQPRPNRNPNPISSKPTSFPTRTLPHPCLRSSRPHSNSPSSPTQGSRNQHQQLTPDKIVIIL</sequence>
<dbReference type="GO" id="GO:0005839">
    <property type="term" value="C:proteasome core complex"/>
    <property type="evidence" value="ECO:0007669"/>
    <property type="project" value="InterPro"/>
</dbReference>
<organism evidence="6 7">
    <name type="scientific">Hibiscus syriacus</name>
    <name type="common">Rose of Sharon</name>
    <dbReference type="NCBI Taxonomy" id="106335"/>
    <lineage>
        <taxon>Eukaryota</taxon>
        <taxon>Viridiplantae</taxon>
        <taxon>Streptophyta</taxon>
        <taxon>Embryophyta</taxon>
        <taxon>Tracheophyta</taxon>
        <taxon>Spermatophyta</taxon>
        <taxon>Magnoliopsida</taxon>
        <taxon>eudicotyledons</taxon>
        <taxon>Gunneridae</taxon>
        <taxon>Pentapetalae</taxon>
        <taxon>rosids</taxon>
        <taxon>malvids</taxon>
        <taxon>Malvales</taxon>
        <taxon>Malvaceae</taxon>
        <taxon>Malvoideae</taxon>
        <taxon>Hibiscus</taxon>
    </lineage>
</organism>
<dbReference type="GO" id="GO:0051603">
    <property type="term" value="P:proteolysis involved in protein catabolic process"/>
    <property type="evidence" value="ECO:0007669"/>
    <property type="project" value="InterPro"/>
</dbReference>
<keyword evidence="1" id="KW-0645">Protease</keyword>
<keyword evidence="4" id="KW-0539">Nucleus</keyword>
<protein>
    <submittedName>
        <fullName evidence="6">Proteasome subunit beta type-7-B</fullName>
    </submittedName>
</protein>
<dbReference type="InterPro" id="IPR001353">
    <property type="entry name" value="Proteasome_sua/b"/>
</dbReference>
<feature type="compositionally biased region" description="Low complexity" evidence="5">
    <location>
        <begin position="163"/>
        <end position="175"/>
    </location>
</feature>
<feature type="region of interest" description="Disordered" evidence="5">
    <location>
        <begin position="119"/>
        <end position="195"/>
    </location>
</feature>
<keyword evidence="7" id="KW-1185">Reference proteome</keyword>
<keyword evidence="2" id="KW-0888">Threonine protease</keyword>
<evidence type="ECO:0000256" key="3">
    <source>
        <dbReference type="ARBA" id="ARBA00022801"/>
    </source>
</evidence>
<evidence type="ECO:0000256" key="2">
    <source>
        <dbReference type="ARBA" id="ARBA00022698"/>
    </source>
</evidence>
<dbReference type="AlphaFoldDB" id="A0A6A2XTM4"/>
<dbReference type="InterPro" id="IPR023333">
    <property type="entry name" value="Proteasome_suB-type"/>
</dbReference>
<keyword evidence="6" id="KW-0647">Proteasome</keyword>
<dbReference type="PANTHER" id="PTHR32194">
    <property type="entry name" value="METALLOPROTEASE TLDD"/>
    <property type="match status" value="1"/>
</dbReference>
<accession>A0A6A2XTM4</accession>
<comment type="caution">
    <text evidence="6">The sequence shown here is derived from an EMBL/GenBank/DDBJ whole genome shotgun (WGS) entry which is preliminary data.</text>
</comment>
<evidence type="ECO:0000256" key="5">
    <source>
        <dbReference type="SAM" id="MobiDB-lite"/>
    </source>
</evidence>
<dbReference type="SUPFAM" id="SSF56235">
    <property type="entry name" value="N-terminal nucleophile aminohydrolases (Ntn hydrolases)"/>
    <property type="match status" value="1"/>
</dbReference>
<evidence type="ECO:0000256" key="4">
    <source>
        <dbReference type="ARBA" id="ARBA00023242"/>
    </source>
</evidence>
<dbReference type="PANTHER" id="PTHR32194:SF4">
    <property type="entry name" value="PROTEASOME SUBUNIT BETA TYPE-7"/>
    <property type="match status" value="1"/>
</dbReference>
<keyword evidence="3" id="KW-0378">Hydrolase</keyword>
<dbReference type="InterPro" id="IPR029055">
    <property type="entry name" value="Ntn_hydrolases_N"/>
</dbReference>
<feature type="compositionally biased region" description="Polar residues" evidence="5">
    <location>
        <begin position="145"/>
        <end position="154"/>
    </location>
</feature>
<proteinExistence type="predicted"/>
<gene>
    <name evidence="6" type="ORF">F3Y22_tig00113725pilonHSYRG01853</name>
</gene>
<evidence type="ECO:0000313" key="7">
    <source>
        <dbReference type="Proteomes" id="UP000436088"/>
    </source>
</evidence>
<dbReference type="Proteomes" id="UP000436088">
    <property type="component" value="Unassembled WGS sequence"/>
</dbReference>
<dbReference type="EMBL" id="VEPZ02001720">
    <property type="protein sequence ID" value="KAE8661689.1"/>
    <property type="molecule type" value="Genomic_DNA"/>
</dbReference>
<dbReference type="Gene3D" id="3.60.20.10">
    <property type="entry name" value="Glutamine Phosphoribosylpyrophosphate, subunit 1, domain 1"/>
    <property type="match status" value="2"/>
</dbReference>
<dbReference type="Pfam" id="PF00227">
    <property type="entry name" value="Proteasome"/>
    <property type="match status" value="1"/>
</dbReference>
<reference evidence="6" key="1">
    <citation type="submission" date="2019-09" db="EMBL/GenBank/DDBJ databases">
        <title>Draft genome information of white flower Hibiscus syriacus.</title>
        <authorList>
            <person name="Kim Y.-M."/>
        </authorList>
    </citation>
    <scope>NUCLEOTIDE SEQUENCE [LARGE SCALE GENOMIC DNA]</scope>
    <source>
        <strain evidence="6">YM2019G1</strain>
    </source>
</reference>
<dbReference type="GO" id="GO:0005737">
    <property type="term" value="C:cytoplasm"/>
    <property type="evidence" value="ECO:0007669"/>
    <property type="project" value="TreeGrafter"/>
</dbReference>
<dbReference type="GO" id="GO:0004298">
    <property type="term" value="F:threonine-type endopeptidase activity"/>
    <property type="evidence" value="ECO:0007669"/>
    <property type="project" value="UniProtKB-KW"/>
</dbReference>